<evidence type="ECO:0000313" key="2">
    <source>
        <dbReference type="EMBL" id="KAB2811909.1"/>
    </source>
</evidence>
<comment type="caution">
    <text evidence="2">The sequence shown here is derived from an EMBL/GenBank/DDBJ whole genome shotgun (WGS) entry which is preliminary data.</text>
</comment>
<dbReference type="InterPro" id="IPR012296">
    <property type="entry name" value="Nuclease_put_TT1808"/>
</dbReference>
<dbReference type="InterPro" id="IPR011335">
    <property type="entry name" value="Restrct_endonuc-II-like"/>
</dbReference>
<keyword evidence="2" id="KW-0540">Nuclease</keyword>
<dbReference type="AlphaFoldDB" id="A0A7J5E129"/>
<dbReference type="Gene3D" id="3.90.1570.10">
    <property type="entry name" value="tt1808, chain A"/>
    <property type="match status" value="1"/>
</dbReference>
<dbReference type="Proteomes" id="UP000449906">
    <property type="component" value="Unassembled WGS sequence"/>
</dbReference>
<accession>A0A7J5E129</accession>
<proteinExistence type="predicted"/>
<evidence type="ECO:0000259" key="1">
    <source>
        <dbReference type="Pfam" id="PF05685"/>
    </source>
</evidence>
<dbReference type="CDD" id="cd06260">
    <property type="entry name" value="DUF820-like"/>
    <property type="match status" value="1"/>
</dbReference>
<dbReference type="SUPFAM" id="SSF52980">
    <property type="entry name" value="Restriction endonuclease-like"/>
    <property type="match status" value="1"/>
</dbReference>
<reference evidence="2 3" key="1">
    <citation type="submission" date="2019-09" db="EMBL/GenBank/DDBJ databases">
        <title>Pimelobacter sp. isolated from Paulinella.</title>
        <authorList>
            <person name="Jeong S.E."/>
        </authorList>
    </citation>
    <scope>NUCLEOTIDE SEQUENCE [LARGE SCALE GENOMIC DNA]</scope>
    <source>
        <strain evidence="2 3">Pch-N</strain>
    </source>
</reference>
<keyword evidence="2" id="KW-0378">Hydrolase</keyword>
<dbReference type="Pfam" id="PF05685">
    <property type="entry name" value="Uma2"/>
    <property type="match status" value="1"/>
</dbReference>
<dbReference type="EMBL" id="WBVM01000001">
    <property type="protein sequence ID" value="KAB2811909.1"/>
    <property type="molecule type" value="Genomic_DNA"/>
</dbReference>
<feature type="domain" description="Putative restriction endonuclease" evidence="1">
    <location>
        <begin position="26"/>
        <end position="170"/>
    </location>
</feature>
<evidence type="ECO:0000313" key="3">
    <source>
        <dbReference type="Proteomes" id="UP000449906"/>
    </source>
</evidence>
<dbReference type="InterPro" id="IPR008538">
    <property type="entry name" value="Uma2"/>
</dbReference>
<dbReference type="RefSeq" id="WP_151579330.1">
    <property type="nucleotide sequence ID" value="NZ_WBVM01000001.1"/>
</dbReference>
<protein>
    <submittedName>
        <fullName evidence="2">Uma2 family endonuclease</fullName>
    </submittedName>
</protein>
<dbReference type="GO" id="GO:0004519">
    <property type="term" value="F:endonuclease activity"/>
    <property type="evidence" value="ECO:0007669"/>
    <property type="project" value="UniProtKB-KW"/>
</dbReference>
<name>A0A7J5E129_NOCSI</name>
<sequence length="198" mass="21749">MSIGSESRMAVMSSEPRLERRAMSRAEFEALPREVRAEYVDGVALMSPPAPHAHQYAELRVARLIADALPQLRVGTEMGIDLGRSLRVADVAAYATTDDGGSGDGDGDEVWGRVPPVLVVEVLSRTTRSEDLIRKPREYLRGGIAHYWILDRTTPALTALTARDDEWEVVLELDAERPRGTVEVVGHGHVDVDLLALV</sequence>
<dbReference type="PANTHER" id="PTHR35400:SF3">
    <property type="entry name" value="SLL1072 PROTEIN"/>
    <property type="match status" value="1"/>
</dbReference>
<gene>
    <name evidence="2" type="ORF">F9L07_08710</name>
</gene>
<organism evidence="2 3">
    <name type="scientific">Nocardioides simplex</name>
    <name type="common">Arthrobacter simplex</name>
    <dbReference type="NCBI Taxonomy" id="2045"/>
    <lineage>
        <taxon>Bacteria</taxon>
        <taxon>Bacillati</taxon>
        <taxon>Actinomycetota</taxon>
        <taxon>Actinomycetes</taxon>
        <taxon>Propionibacteriales</taxon>
        <taxon>Nocardioidaceae</taxon>
        <taxon>Pimelobacter</taxon>
    </lineage>
</organism>
<keyword evidence="2" id="KW-0255">Endonuclease</keyword>
<dbReference type="PANTHER" id="PTHR35400">
    <property type="entry name" value="SLR1083 PROTEIN"/>
    <property type="match status" value="1"/>
</dbReference>